<dbReference type="Pfam" id="PF01970">
    <property type="entry name" value="TctA"/>
    <property type="match status" value="1"/>
</dbReference>
<sequence length="51" mass="5672">MIPIIFLLCFVGSYALANNMFDVAVMLFFGVLGYFFQKLEISSSPVILGSF</sequence>
<evidence type="ECO:0000259" key="1">
    <source>
        <dbReference type="Pfam" id="PF01970"/>
    </source>
</evidence>
<dbReference type="InterPro" id="IPR002823">
    <property type="entry name" value="DUF112_TM"/>
</dbReference>
<reference evidence="3" key="2">
    <citation type="submission" date="2014-09" db="EMBL/GenBank/DDBJ databases">
        <authorList>
            <consortium name="NBRP consortium"/>
            <person name="Sawabe T."/>
            <person name="Meirelles P."/>
            <person name="Nakanishi M."/>
            <person name="Sayaka M."/>
            <person name="Hattori M."/>
            <person name="Ohkuma M."/>
        </authorList>
    </citation>
    <scope>NUCLEOTIDE SEQUENCE [LARGE SCALE GENOMIC DNA]</scope>
    <source>
        <strain evidence="3">JCM 19239</strain>
    </source>
</reference>
<proteinExistence type="predicted"/>
<reference evidence="3" key="1">
    <citation type="submission" date="2014-09" db="EMBL/GenBank/DDBJ databases">
        <title>Vibrio variabilis JCM 19239. (C206) whole genome shotgun sequence.</title>
        <authorList>
            <person name="Sawabe T."/>
            <person name="Meirelles P."/>
            <person name="Nakanishi M."/>
            <person name="Sayaka M."/>
            <person name="Hattori M."/>
            <person name="Ohkuma M."/>
        </authorList>
    </citation>
    <scope>NUCLEOTIDE SEQUENCE [LARGE SCALE GENOMIC DNA]</scope>
    <source>
        <strain evidence="3">JCM 19239</strain>
    </source>
</reference>
<organism evidence="2 3">
    <name type="scientific">Vibrio variabilis</name>
    <dbReference type="NCBI Taxonomy" id="990271"/>
    <lineage>
        <taxon>Bacteria</taxon>
        <taxon>Pseudomonadati</taxon>
        <taxon>Pseudomonadota</taxon>
        <taxon>Gammaproteobacteria</taxon>
        <taxon>Vibrionales</taxon>
        <taxon>Vibrionaceae</taxon>
        <taxon>Vibrio</taxon>
    </lineage>
</organism>
<accession>A0ABQ0JPV8</accession>
<keyword evidence="3" id="KW-1185">Reference proteome</keyword>
<dbReference type="PANTHER" id="PTHR35342:SF5">
    <property type="entry name" value="TRICARBOXYLIC TRANSPORT PROTEIN"/>
    <property type="match status" value="1"/>
</dbReference>
<gene>
    <name evidence="2" type="ORF">JCM19239_6208</name>
</gene>
<protein>
    <submittedName>
        <fullName evidence="2">Tricarboxylate transport membrane protein TctA</fullName>
    </submittedName>
</protein>
<dbReference type="Proteomes" id="UP000029223">
    <property type="component" value="Unassembled WGS sequence"/>
</dbReference>
<evidence type="ECO:0000313" key="2">
    <source>
        <dbReference type="EMBL" id="GAL30768.1"/>
    </source>
</evidence>
<comment type="caution">
    <text evidence="2">The sequence shown here is derived from an EMBL/GenBank/DDBJ whole genome shotgun (WGS) entry which is preliminary data.</text>
</comment>
<dbReference type="PANTHER" id="PTHR35342">
    <property type="entry name" value="TRICARBOXYLIC TRANSPORT PROTEIN"/>
    <property type="match status" value="1"/>
</dbReference>
<name>A0ABQ0JPV8_9VIBR</name>
<dbReference type="EMBL" id="BBMS01000110">
    <property type="protein sequence ID" value="GAL30768.1"/>
    <property type="molecule type" value="Genomic_DNA"/>
</dbReference>
<feature type="domain" description="DUF112" evidence="1">
    <location>
        <begin position="1"/>
        <end position="48"/>
    </location>
</feature>
<evidence type="ECO:0000313" key="3">
    <source>
        <dbReference type="Proteomes" id="UP000029223"/>
    </source>
</evidence>